<organism evidence="3 4">
    <name type="scientific">Candidatus Iainarchaeum sp</name>
    <dbReference type="NCBI Taxonomy" id="3101447"/>
    <lineage>
        <taxon>Archaea</taxon>
        <taxon>Candidatus Iainarchaeota</taxon>
        <taxon>Candidatus Iainarchaeia</taxon>
        <taxon>Candidatus Iainarchaeales</taxon>
        <taxon>Candidatus Iainarchaeaceae</taxon>
        <taxon>Candidatus Iainarchaeum</taxon>
    </lineage>
</organism>
<dbReference type="InterPro" id="IPR001296">
    <property type="entry name" value="Glyco_trans_1"/>
</dbReference>
<dbReference type="Gene3D" id="3.40.50.2000">
    <property type="entry name" value="Glycogen Phosphorylase B"/>
    <property type="match status" value="2"/>
</dbReference>
<evidence type="ECO:0000313" key="3">
    <source>
        <dbReference type="EMBL" id="HIH07737.1"/>
    </source>
</evidence>
<evidence type="ECO:0000259" key="2">
    <source>
        <dbReference type="Pfam" id="PF13439"/>
    </source>
</evidence>
<dbReference type="Pfam" id="PF00534">
    <property type="entry name" value="Glycos_transf_1"/>
    <property type="match status" value="1"/>
</dbReference>
<dbReference type="CDD" id="cd03801">
    <property type="entry name" value="GT4_PimA-like"/>
    <property type="match status" value="1"/>
</dbReference>
<dbReference type="EMBL" id="DUFG01000001">
    <property type="protein sequence ID" value="HIH07737.1"/>
    <property type="molecule type" value="Genomic_DNA"/>
</dbReference>
<dbReference type="InterPro" id="IPR028098">
    <property type="entry name" value="Glyco_trans_4-like_N"/>
</dbReference>
<protein>
    <submittedName>
        <fullName evidence="3">Glycosyltransferase family 4 protein</fullName>
    </submittedName>
</protein>
<dbReference type="AlphaFoldDB" id="A0A7J4IVI9"/>
<dbReference type="Pfam" id="PF13439">
    <property type="entry name" value="Glyco_transf_4"/>
    <property type="match status" value="1"/>
</dbReference>
<dbReference type="Proteomes" id="UP000577419">
    <property type="component" value="Unassembled WGS sequence"/>
</dbReference>
<dbReference type="SUPFAM" id="SSF53756">
    <property type="entry name" value="UDP-Glycosyltransferase/glycogen phosphorylase"/>
    <property type="match status" value="1"/>
</dbReference>
<feature type="domain" description="Glycosyltransferase subfamily 4-like N-terminal" evidence="2">
    <location>
        <begin position="14"/>
        <end position="195"/>
    </location>
</feature>
<dbReference type="PANTHER" id="PTHR45947:SF3">
    <property type="entry name" value="SULFOQUINOVOSYL TRANSFERASE SQD2"/>
    <property type="match status" value="1"/>
</dbReference>
<keyword evidence="3" id="KW-0808">Transferase</keyword>
<proteinExistence type="predicted"/>
<dbReference type="PANTHER" id="PTHR45947">
    <property type="entry name" value="SULFOQUINOVOSYL TRANSFERASE SQD2"/>
    <property type="match status" value="1"/>
</dbReference>
<evidence type="ECO:0000313" key="4">
    <source>
        <dbReference type="Proteomes" id="UP000577419"/>
    </source>
</evidence>
<feature type="domain" description="Glycosyl transferase family 1" evidence="1">
    <location>
        <begin position="210"/>
        <end position="369"/>
    </location>
</feature>
<sequence length="392" mass="43912">MKVLFTNFFGFNAGGAEKSSSLTAKALEEKGVEVVFASTAAFPNAEVKRFGAFPPLVFFQKNYLKGKLLEIIQSERIDLVHGQDRLTSFASVLAAESKGIPVVLHFRDYWFDCVKSTRLKPDFTECNCSMQDIMASFPFYRVPWEYLKISSIRKNLQLLNYADKKIAISEAVKKQMELAGIGENTSIVPNPVDLKAFDEAVPVDLEKEFGAKGKVVLFVGRLSYEKGLSNLLKVIESVTAHEKKTFFLIVGSGPMEKELREKIRNKGILGNTKIAGHVSYEKLMGIYKACDMVVFPSVWQEPFGRVSVEAMAAGKAVVASRVGGINETIEDNVNGFLVEPNNIGQWQNRIVELLADDIKRNKFGRKGRETVKQKFDKMVIAKKILEQYKEVL</sequence>
<accession>A0A7J4IVI9</accession>
<reference evidence="4" key="1">
    <citation type="journal article" date="2020" name="bioRxiv">
        <title>A rank-normalized archaeal taxonomy based on genome phylogeny resolves widespread incomplete and uneven classifications.</title>
        <authorList>
            <person name="Rinke C."/>
            <person name="Chuvochina M."/>
            <person name="Mussig A.J."/>
            <person name="Chaumeil P.-A."/>
            <person name="Waite D.W."/>
            <person name="Whitman W.B."/>
            <person name="Parks D.H."/>
            <person name="Hugenholtz P."/>
        </authorList>
    </citation>
    <scope>NUCLEOTIDE SEQUENCE [LARGE SCALE GENOMIC DNA]</scope>
</reference>
<dbReference type="InterPro" id="IPR050194">
    <property type="entry name" value="Glycosyltransferase_grp1"/>
</dbReference>
<name>A0A7J4IVI9_9ARCH</name>
<gene>
    <name evidence="3" type="ORF">HA237_00035</name>
</gene>
<comment type="caution">
    <text evidence="3">The sequence shown here is derived from an EMBL/GenBank/DDBJ whole genome shotgun (WGS) entry which is preliminary data.</text>
</comment>
<dbReference type="GO" id="GO:0016757">
    <property type="term" value="F:glycosyltransferase activity"/>
    <property type="evidence" value="ECO:0007669"/>
    <property type="project" value="InterPro"/>
</dbReference>
<evidence type="ECO:0000259" key="1">
    <source>
        <dbReference type="Pfam" id="PF00534"/>
    </source>
</evidence>